<dbReference type="AlphaFoldDB" id="A0A8X6XAL8"/>
<gene>
    <name evidence="2" type="ORF">TNIN_386601</name>
</gene>
<dbReference type="InterPro" id="IPR048761">
    <property type="entry name" value="SMUBP-2_HCS1_1B"/>
</dbReference>
<dbReference type="Pfam" id="PF21138">
    <property type="entry name" value="SMUBP-2_HCS1_1B"/>
    <property type="match status" value="1"/>
</dbReference>
<accession>A0A8X6XAL8</accession>
<evidence type="ECO:0000313" key="3">
    <source>
        <dbReference type="Proteomes" id="UP000886998"/>
    </source>
</evidence>
<proteinExistence type="predicted"/>
<keyword evidence="3" id="KW-1185">Reference proteome</keyword>
<organism evidence="2 3">
    <name type="scientific">Trichonephila inaurata madagascariensis</name>
    <dbReference type="NCBI Taxonomy" id="2747483"/>
    <lineage>
        <taxon>Eukaryota</taxon>
        <taxon>Metazoa</taxon>
        <taxon>Ecdysozoa</taxon>
        <taxon>Arthropoda</taxon>
        <taxon>Chelicerata</taxon>
        <taxon>Arachnida</taxon>
        <taxon>Araneae</taxon>
        <taxon>Araneomorphae</taxon>
        <taxon>Entelegynae</taxon>
        <taxon>Araneoidea</taxon>
        <taxon>Nephilidae</taxon>
        <taxon>Trichonephila</taxon>
        <taxon>Trichonephila inaurata</taxon>
    </lineage>
</organism>
<reference evidence="2" key="1">
    <citation type="submission" date="2020-08" db="EMBL/GenBank/DDBJ databases">
        <title>Multicomponent nature underlies the extraordinary mechanical properties of spider dragline silk.</title>
        <authorList>
            <person name="Kono N."/>
            <person name="Nakamura H."/>
            <person name="Mori M."/>
            <person name="Yoshida Y."/>
            <person name="Ohtoshi R."/>
            <person name="Malay A.D."/>
            <person name="Moran D.A.P."/>
            <person name="Tomita M."/>
            <person name="Numata K."/>
            <person name="Arakawa K."/>
        </authorList>
    </citation>
    <scope>NUCLEOTIDE SEQUENCE</scope>
</reference>
<evidence type="ECO:0000259" key="1">
    <source>
        <dbReference type="Pfam" id="PF21138"/>
    </source>
</evidence>
<name>A0A8X6XAL8_9ARAC</name>
<keyword evidence="2" id="KW-0238">DNA-binding</keyword>
<comment type="caution">
    <text evidence="2">The sequence shown here is derived from an EMBL/GenBank/DDBJ whole genome shotgun (WGS) entry which is preliminary data.</text>
</comment>
<dbReference type="Proteomes" id="UP000886998">
    <property type="component" value="Unassembled WGS sequence"/>
</dbReference>
<dbReference type="Gene3D" id="2.40.30.270">
    <property type="match status" value="1"/>
</dbReference>
<sequence length="169" mass="18527">MFLFLETIVQRCLRGQCNKSNRCGCIPTLVLQGKCEGLYGRIIFTFAALDGQPLPDHKISRGDAVAIGSPGSDDQLHTPGTVTGVDSSSISIALDRDSNFSGLNAMEYNVIKISPDVAIERMKKALGTLKKKIVGCSEHLYEVLFGLREPSSWPEYGIDGKKNEFLKNF</sequence>
<dbReference type="GO" id="GO:0003677">
    <property type="term" value="F:DNA binding"/>
    <property type="evidence" value="ECO:0007669"/>
    <property type="project" value="UniProtKB-KW"/>
</dbReference>
<feature type="domain" description="Helicase SMUBP-2/HCS1 1B" evidence="1">
    <location>
        <begin position="22"/>
        <end position="107"/>
    </location>
</feature>
<evidence type="ECO:0000313" key="2">
    <source>
        <dbReference type="EMBL" id="GFY50045.1"/>
    </source>
</evidence>
<dbReference type="GO" id="GO:0003723">
    <property type="term" value="F:RNA binding"/>
    <property type="evidence" value="ECO:0007669"/>
    <property type="project" value="InterPro"/>
</dbReference>
<protein>
    <submittedName>
        <fullName evidence="2">DNA-binding protein SMUBP-2</fullName>
    </submittedName>
</protein>
<dbReference type="EMBL" id="BMAV01007294">
    <property type="protein sequence ID" value="GFY50045.1"/>
    <property type="molecule type" value="Genomic_DNA"/>
</dbReference>